<dbReference type="EMBL" id="JAAPAO010000391">
    <property type="protein sequence ID" value="KAF4661095.1"/>
    <property type="molecule type" value="Genomic_DNA"/>
</dbReference>
<dbReference type="OrthoDB" id="10364720at2759"/>
<evidence type="ECO:0000313" key="2">
    <source>
        <dbReference type="EMBL" id="KAF4661095.1"/>
    </source>
</evidence>
<dbReference type="AlphaFoldDB" id="A0A7J6LP77"/>
<comment type="caution">
    <text evidence="2">The sequence shown here is derived from an EMBL/GenBank/DDBJ whole genome shotgun (WGS) entry which is preliminary data.</text>
</comment>
<proteinExistence type="predicted"/>
<feature type="signal peptide" evidence="1">
    <location>
        <begin position="1"/>
        <end position="18"/>
    </location>
</feature>
<dbReference type="Proteomes" id="UP000591131">
    <property type="component" value="Unassembled WGS sequence"/>
</dbReference>
<evidence type="ECO:0000256" key="1">
    <source>
        <dbReference type="SAM" id="SignalP"/>
    </source>
</evidence>
<keyword evidence="1" id="KW-0732">Signal</keyword>
<protein>
    <submittedName>
        <fullName evidence="2">Uncharacterized protein</fullName>
    </submittedName>
</protein>
<keyword evidence="3" id="KW-1185">Reference proteome</keyword>
<sequence length="562" mass="62786">MSSCSLFLVALSTVFLTALEVPPAAELNKYVDKAHQAWIIYYIRHRDDPHRIKIQLMNGKGEEQWVSPGDTVAGYFPTGAEIDLVTKNGSELPAQFKGAIEDTGRMLYRLMRQPFREVYATLVHERWMRANPWMKQSQPELFVDYEELTELEKDKDRINKGERPRPLRAIMKEIGTHFEKLYSHGILMEHAEGETSPRDGVSLADHLLGADGLVGGVESAMMGIGSAKEYLHAYREASGLVKDWSEVFNSQLMNRTQPTALAPLKSQIFSIIEILSKEWAACPVEHAKALLLWGDPALTDAALRDSLSDQGWDVEEHAVLGSADDSVPTSARSTTVSARTVGSLDAIEGKFHLVTMLVASSGPPSDGEFDPRDYDTVPCLSIPLKEETTDPTALPGYAQAGDFYLGLTRGSRFRRMLRALAVQLRTFLRHIETGGTLVLQWHGAVHHPTLLFLVHSLSDYFAEVELAMNDENTDHLGIYLVCWEFSPVEMSLHIYIDEEEEEGNDVREKAITGKFSLEGFLDGLEHSDAHADDVLVWTLDEDTLRRTYAIASFVRALTNNPA</sequence>
<feature type="chain" id="PRO_5029811449" evidence="1">
    <location>
        <begin position="19"/>
        <end position="562"/>
    </location>
</feature>
<organism evidence="2 3">
    <name type="scientific">Perkinsus chesapeaki</name>
    <name type="common">Clam parasite</name>
    <name type="synonym">Perkinsus andrewsi</name>
    <dbReference type="NCBI Taxonomy" id="330153"/>
    <lineage>
        <taxon>Eukaryota</taxon>
        <taxon>Sar</taxon>
        <taxon>Alveolata</taxon>
        <taxon>Perkinsozoa</taxon>
        <taxon>Perkinsea</taxon>
        <taxon>Perkinsida</taxon>
        <taxon>Perkinsidae</taxon>
        <taxon>Perkinsus</taxon>
    </lineage>
</organism>
<accession>A0A7J6LP77</accession>
<gene>
    <name evidence="2" type="ORF">FOL47_006855</name>
</gene>
<reference evidence="2 3" key="1">
    <citation type="submission" date="2020-04" db="EMBL/GenBank/DDBJ databases">
        <title>Perkinsus chesapeaki whole genome sequence.</title>
        <authorList>
            <person name="Bogema D.R."/>
        </authorList>
    </citation>
    <scope>NUCLEOTIDE SEQUENCE [LARGE SCALE GENOMIC DNA]</scope>
    <source>
        <strain evidence="2">ATCC PRA-425</strain>
    </source>
</reference>
<name>A0A7J6LP77_PERCH</name>
<evidence type="ECO:0000313" key="3">
    <source>
        <dbReference type="Proteomes" id="UP000591131"/>
    </source>
</evidence>